<keyword evidence="12" id="KW-0675">Receptor</keyword>
<dbReference type="InterPro" id="IPR012910">
    <property type="entry name" value="Plug_dom"/>
</dbReference>
<dbReference type="InterPro" id="IPR008969">
    <property type="entry name" value="CarboxyPept-like_regulatory"/>
</dbReference>
<dbReference type="Pfam" id="PF07715">
    <property type="entry name" value="Plug"/>
    <property type="match status" value="1"/>
</dbReference>
<keyword evidence="2 8" id="KW-0813">Transport</keyword>
<keyword evidence="5 9" id="KW-0798">TonB box</keyword>
<organism evidence="12 13">
    <name type="scientific">Draconibacterium aestuarii</name>
    <dbReference type="NCBI Taxonomy" id="2998507"/>
    <lineage>
        <taxon>Bacteria</taxon>
        <taxon>Pseudomonadati</taxon>
        <taxon>Bacteroidota</taxon>
        <taxon>Bacteroidia</taxon>
        <taxon>Marinilabiliales</taxon>
        <taxon>Prolixibacteraceae</taxon>
        <taxon>Draconibacterium</taxon>
    </lineage>
</organism>
<comment type="subcellular location">
    <subcellularLocation>
        <location evidence="1 8">Cell outer membrane</location>
        <topology evidence="1 8">Multi-pass membrane protein</topology>
    </subcellularLocation>
</comment>
<dbReference type="NCBIfam" id="TIGR04057">
    <property type="entry name" value="SusC_RagA_signa"/>
    <property type="match status" value="1"/>
</dbReference>
<evidence type="ECO:0000256" key="5">
    <source>
        <dbReference type="ARBA" id="ARBA00023077"/>
    </source>
</evidence>
<feature type="domain" description="TonB-dependent receptor plug" evidence="11">
    <location>
        <begin position="129"/>
        <end position="235"/>
    </location>
</feature>
<evidence type="ECO:0000256" key="1">
    <source>
        <dbReference type="ARBA" id="ARBA00004571"/>
    </source>
</evidence>
<sequence>MVNKKRKNQKLRLRNALRFVVVLVLAQFIFAFTSYSQTVKGKVIDQKSGEELPGVNVIIKGTTKGTITQIDGSYQIDVSGTDAVLSYSFIGYTPQEIPVNGRTEINVQLESASIGLDEVVAVGYGTARRRDLTGSMATMSSETLKKIPVANAAEAIKGRLAGVNIITTDGSPDAEVVIRVRGGGSVTQDNSPLYVVDGFIVSSIRDVPPTDISSINVLKDAAATAIYGAQAANGVILITTKSPTEGKTKVSYNGFVQIKTLPQERKYDVLDPYEFVMMQYEYAILRSESDLKNFEKYYGKYDDLELYNYKRPNDWQEELFGDPTVSQMHNISVSGGTAKTKISLSLSSNNDEGIMVGNGYKRNAINFKLNHEIAKSLILETSARITDTQVDGAGTSGSSQLRVKNIITARPVNGIADELDIDLNSINSDDDYQSFLLSMINPLELAEQDWRQRNTKNYVLQGGLTWNPMKSLTLKTTISNSQTFDERLRYYGPLTSTAQQEGSSLPLGTINNYDNHSLRWLNTAQYIFEDLGEHNLDILLGHETYSNGGKSSAVRSIKFRESMQPDEMFANMALGELNSYGTSESTEQNRLSFFGRANYQFREKYLVTATVRSDMSSKFSKENRVGIFPAVALGWKINEEAFMSSADKIDELKLRVSYGTTGNDRISSNATKFLFDASTTRGPGMGTNTENAYYSPEGSTLYNPDLVWETTINRNLGLDFTMFTGRISGNIDLYKNTTKDLLLASAISPISGFSTQWNNIGSTSNKGFELNLNATLVSATDFTLRTNFNFGINKANIDELDGTDERFFQSNWASTDLKDRDDYYLAVGQTVGLIYGYVNDGMYTTSDFTAYDEVSETYTLKDGVPNAKNTLGVSDIRPGYMKLKDLNNDGEINSLDRKVIGSALPDAIGGFSFDATYKNFDASVLFNWSIGNDVYNSGKIDYNQLYRTRYGNMLSSMSSDKRFTYIDVDGTITGTAGGVITDLNQLAELNKDKTIWSGNTSFGQATAVVSDWAIEDGSFLRLSTLTVGYTLPLSLTSKVGISDFRVYATGYNLWLFTNYSGYDPEVSTSRSSSYGALTPGLDYSSYPRSRSFTFGVNVTF</sequence>
<evidence type="ECO:0000256" key="3">
    <source>
        <dbReference type="ARBA" id="ARBA00022452"/>
    </source>
</evidence>
<dbReference type="Gene3D" id="2.60.40.1120">
    <property type="entry name" value="Carboxypeptidase-like, regulatory domain"/>
    <property type="match status" value="1"/>
</dbReference>
<dbReference type="NCBIfam" id="TIGR04056">
    <property type="entry name" value="OMP_RagA_SusC"/>
    <property type="match status" value="1"/>
</dbReference>
<dbReference type="SUPFAM" id="SSF49464">
    <property type="entry name" value="Carboxypeptidase regulatory domain-like"/>
    <property type="match status" value="1"/>
</dbReference>
<feature type="domain" description="TonB-dependent receptor-like beta-barrel" evidence="10">
    <location>
        <begin position="449"/>
        <end position="846"/>
    </location>
</feature>
<dbReference type="InterPro" id="IPR036942">
    <property type="entry name" value="Beta-barrel_TonB_sf"/>
</dbReference>
<dbReference type="Gene3D" id="2.40.170.20">
    <property type="entry name" value="TonB-dependent receptor, beta-barrel domain"/>
    <property type="match status" value="1"/>
</dbReference>
<evidence type="ECO:0000256" key="2">
    <source>
        <dbReference type="ARBA" id="ARBA00022448"/>
    </source>
</evidence>
<evidence type="ECO:0000259" key="10">
    <source>
        <dbReference type="Pfam" id="PF00593"/>
    </source>
</evidence>
<reference evidence="12" key="1">
    <citation type="submission" date="2022-11" db="EMBL/GenBank/DDBJ databases">
        <title>Marilongibacter aestuarii gen. nov., sp. nov., isolated from tidal flat sediment.</title>
        <authorList>
            <person name="Jiayan W."/>
        </authorList>
    </citation>
    <scope>NUCLEOTIDE SEQUENCE</scope>
    <source>
        <strain evidence="12">Z1-6</strain>
    </source>
</reference>
<keyword evidence="4 8" id="KW-0812">Transmembrane</keyword>
<dbReference type="RefSeq" id="WP_343335414.1">
    <property type="nucleotide sequence ID" value="NZ_JAPOHD010000066.1"/>
</dbReference>
<comment type="caution">
    <text evidence="12">The sequence shown here is derived from an EMBL/GenBank/DDBJ whole genome shotgun (WGS) entry which is preliminary data.</text>
</comment>
<name>A0A9X3J6W3_9BACT</name>
<dbReference type="PROSITE" id="PS52016">
    <property type="entry name" value="TONB_DEPENDENT_REC_3"/>
    <property type="match status" value="1"/>
</dbReference>
<keyword evidence="6 8" id="KW-0472">Membrane</keyword>
<dbReference type="EMBL" id="JAPOHD010000066">
    <property type="protein sequence ID" value="MCY1723089.1"/>
    <property type="molecule type" value="Genomic_DNA"/>
</dbReference>
<protein>
    <submittedName>
        <fullName evidence="12">TonB-dependent receptor</fullName>
    </submittedName>
</protein>
<dbReference type="InterPro" id="IPR037066">
    <property type="entry name" value="Plug_dom_sf"/>
</dbReference>
<dbReference type="InterPro" id="IPR023997">
    <property type="entry name" value="TonB-dep_OMP_SusC/RagA_CS"/>
</dbReference>
<evidence type="ECO:0000256" key="6">
    <source>
        <dbReference type="ARBA" id="ARBA00023136"/>
    </source>
</evidence>
<evidence type="ECO:0000256" key="7">
    <source>
        <dbReference type="ARBA" id="ARBA00023237"/>
    </source>
</evidence>
<evidence type="ECO:0000256" key="4">
    <source>
        <dbReference type="ARBA" id="ARBA00022692"/>
    </source>
</evidence>
<dbReference type="InterPro" id="IPR039426">
    <property type="entry name" value="TonB-dep_rcpt-like"/>
</dbReference>
<evidence type="ECO:0000256" key="8">
    <source>
        <dbReference type="PROSITE-ProRule" id="PRU01360"/>
    </source>
</evidence>
<dbReference type="InterPro" id="IPR023996">
    <property type="entry name" value="TonB-dep_OMP_SusC/RagA"/>
</dbReference>
<evidence type="ECO:0000256" key="9">
    <source>
        <dbReference type="RuleBase" id="RU003357"/>
    </source>
</evidence>
<gene>
    <name evidence="12" type="ORF">OU798_22260</name>
</gene>
<keyword evidence="3 8" id="KW-1134">Transmembrane beta strand</keyword>
<accession>A0A9X3J6W3</accession>
<dbReference type="Pfam" id="PF13715">
    <property type="entry name" value="CarbopepD_reg_2"/>
    <property type="match status" value="1"/>
</dbReference>
<proteinExistence type="inferred from homology"/>
<keyword evidence="13" id="KW-1185">Reference proteome</keyword>
<dbReference type="AlphaFoldDB" id="A0A9X3J6W3"/>
<dbReference type="FunFam" id="2.170.130.10:FF:000008">
    <property type="entry name" value="SusC/RagA family TonB-linked outer membrane protein"/>
    <property type="match status" value="1"/>
</dbReference>
<evidence type="ECO:0000313" key="12">
    <source>
        <dbReference type="EMBL" id="MCY1723089.1"/>
    </source>
</evidence>
<dbReference type="Gene3D" id="2.170.130.10">
    <property type="entry name" value="TonB-dependent receptor, plug domain"/>
    <property type="match status" value="1"/>
</dbReference>
<evidence type="ECO:0000313" key="13">
    <source>
        <dbReference type="Proteomes" id="UP001145087"/>
    </source>
</evidence>
<comment type="similarity">
    <text evidence="8 9">Belongs to the TonB-dependent receptor family.</text>
</comment>
<dbReference type="InterPro" id="IPR000531">
    <property type="entry name" value="Beta-barrel_TonB"/>
</dbReference>
<dbReference type="GO" id="GO:0009279">
    <property type="term" value="C:cell outer membrane"/>
    <property type="evidence" value="ECO:0007669"/>
    <property type="project" value="UniProtKB-SubCell"/>
</dbReference>
<dbReference type="Pfam" id="PF00593">
    <property type="entry name" value="TonB_dep_Rec_b-barrel"/>
    <property type="match status" value="1"/>
</dbReference>
<dbReference type="SUPFAM" id="SSF56935">
    <property type="entry name" value="Porins"/>
    <property type="match status" value="1"/>
</dbReference>
<keyword evidence="7 8" id="KW-0998">Cell outer membrane</keyword>
<dbReference type="Proteomes" id="UP001145087">
    <property type="component" value="Unassembled WGS sequence"/>
</dbReference>
<evidence type="ECO:0000259" key="11">
    <source>
        <dbReference type="Pfam" id="PF07715"/>
    </source>
</evidence>